<evidence type="ECO:0000313" key="1">
    <source>
        <dbReference type="EMBL" id="GGN93036.1"/>
    </source>
</evidence>
<reference evidence="1" key="1">
    <citation type="journal article" date="2014" name="Int. J. Syst. Evol. Microbiol.">
        <title>Complete genome sequence of Corynebacterium casei LMG S-19264T (=DSM 44701T), isolated from a smear-ripened cheese.</title>
        <authorList>
            <consortium name="US DOE Joint Genome Institute (JGI-PGF)"/>
            <person name="Walter F."/>
            <person name="Albersmeier A."/>
            <person name="Kalinowski J."/>
            <person name="Ruckert C."/>
        </authorList>
    </citation>
    <scope>NUCLEOTIDE SEQUENCE</scope>
    <source>
        <strain evidence="1">JCM 17820</strain>
    </source>
</reference>
<sequence>MTRNILSDDLADSIVTTARTATGDSLRSVTYFTRANFEQLYLREDLEQDADLNDFVGHEWQGYKQTKNAYQDSELGEYRFTVRAFENGYLLRATTDRQGVLITTDGLSMSSYEEIAEAIERLLREESGKE</sequence>
<dbReference type="GeneID" id="44858311"/>
<accession>A0A830GM54</accession>
<dbReference type="EMBL" id="BMOU01000002">
    <property type="protein sequence ID" value="GGN93036.1"/>
    <property type="molecule type" value="Genomic_DNA"/>
</dbReference>
<evidence type="ECO:0000313" key="2">
    <source>
        <dbReference type="Proteomes" id="UP000605784"/>
    </source>
</evidence>
<keyword evidence="2" id="KW-1185">Reference proteome</keyword>
<gene>
    <name evidence="1" type="ORF">GCM10009030_18030</name>
</gene>
<dbReference type="Pfam" id="PF24366">
    <property type="entry name" value="DUF7522"/>
    <property type="match status" value="1"/>
</dbReference>
<name>A0A830GM54_9EURY</name>
<reference evidence="1" key="2">
    <citation type="submission" date="2020-09" db="EMBL/GenBank/DDBJ databases">
        <authorList>
            <person name="Sun Q."/>
            <person name="Ohkuma M."/>
        </authorList>
    </citation>
    <scope>NUCLEOTIDE SEQUENCE</scope>
    <source>
        <strain evidence="1">JCM 17820</strain>
    </source>
</reference>
<organism evidence="1 2">
    <name type="scientific">Haloarcula pellucida</name>
    <dbReference type="NCBI Taxonomy" id="1427151"/>
    <lineage>
        <taxon>Archaea</taxon>
        <taxon>Methanobacteriati</taxon>
        <taxon>Methanobacteriota</taxon>
        <taxon>Stenosarchaea group</taxon>
        <taxon>Halobacteria</taxon>
        <taxon>Halobacteriales</taxon>
        <taxon>Haloarculaceae</taxon>
        <taxon>Haloarcula</taxon>
    </lineage>
</organism>
<proteinExistence type="predicted"/>
<protein>
    <submittedName>
        <fullName evidence="1">Uncharacterized protein</fullName>
    </submittedName>
</protein>
<dbReference type="AlphaFoldDB" id="A0A830GM54"/>
<dbReference type="RefSeq" id="WP_166972191.1">
    <property type="nucleotide sequence ID" value="NZ_BMOU01000002.1"/>
</dbReference>
<dbReference type="Proteomes" id="UP000605784">
    <property type="component" value="Unassembled WGS sequence"/>
</dbReference>
<dbReference type="InterPro" id="IPR055944">
    <property type="entry name" value="DUF7522"/>
</dbReference>
<comment type="caution">
    <text evidence="1">The sequence shown here is derived from an EMBL/GenBank/DDBJ whole genome shotgun (WGS) entry which is preliminary data.</text>
</comment>